<dbReference type="InterPro" id="IPR036249">
    <property type="entry name" value="Thioredoxin-like_sf"/>
</dbReference>
<protein>
    <submittedName>
        <fullName evidence="7">NADH-quinone oxidoreductase subunit NuoE</fullName>
        <ecNumber evidence="7">1.6.5.9</ecNumber>
    </submittedName>
</protein>
<dbReference type="CDD" id="cd03064">
    <property type="entry name" value="TRX_Fd_NuoE"/>
    <property type="match status" value="1"/>
</dbReference>
<keyword evidence="7" id="KW-0560">Oxidoreductase</keyword>
<keyword evidence="4" id="KW-0408">Iron</keyword>
<evidence type="ECO:0000256" key="1">
    <source>
        <dbReference type="ARBA" id="ARBA00010643"/>
    </source>
</evidence>
<dbReference type="NCBIfam" id="NF005722">
    <property type="entry name" value="PRK07539.1-2"/>
    <property type="match status" value="1"/>
</dbReference>
<dbReference type="GO" id="GO:0050136">
    <property type="term" value="F:NADH dehydrogenase (quinone) (non-electrogenic) activity"/>
    <property type="evidence" value="ECO:0007669"/>
    <property type="project" value="UniProtKB-EC"/>
</dbReference>
<comment type="cofactor">
    <cofactor evidence="6">
        <name>[2Fe-2S] cluster</name>
        <dbReference type="ChEBI" id="CHEBI:190135"/>
    </cofactor>
</comment>
<dbReference type="RefSeq" id="WP_425344235.1">
    <property type="nucleotide sequence ID" value="NZ_JBGUBD010000002.1"/>
</dbReference>
<dbReference type="Pfam" id="PF01257">
    <property type="entry name" value="2Fe-2S_thioredx"/>
    <property type="match status" value="1"/>
</dbReference>
<keyword evidence="5" id="KW-0411">Iron-sulfur</keyword>
<dbReference type="PANTHER" id="PTHR10371">
    <property type="entry name" value="NADH DEHYDROGENASE UBIQUINONE FLAVOPROTEIN 2, MITOCHONDRIAL"/>
    <property type="match status" value="1"/>
</dbReference>
<keyword evidence="8" id="KW-1185">Reference proteome</keyword>
<dbReference type="InterPro" id="IPR042128">
    <property type="entry name" value="NuoE_dom"/>
</dbReference>
<evidence type="ECO:0000256" key="5">
    <source>
        <dbReference type="ARBA" id="ARBA00023014"/>
    </source>
</evidence>
<evidence type="ECO:0000256" key="3">
    <source>
        <dbReference type="ARBA" id="ARBA00022723"/>
    </source>
</evidence>
<evidence type="ECO:0000313" key="7">
    <source>
        <dbReference type="EMBL" id="MFA9477310.1"/>
    </source>
</evidence>
<reference evidence="7 8" key="1">
    <citation type="submission" date="2024-08" db="EMBL/GenBank/DDBJ databases">
        <title>Whole-genome sequencing of halo(alkali)philic microorganisms from hypersaline lakes.</title>
        <authorList>
            <person name="Sorokin D.Y."/>
            <person name="Merkel A.Y."/>
            <person name="Messina E."/>
            <person name="Yakimov M."/>
        </authorList>
    </citation>
    <scope>NUCLEOTIDE SEQUENCE [LARGE SCALE GENOMIC DNA]</scope>
    <source>
        <strain evidence="7 8">AB-hyl4</strain>
    </source>
</reference>
<dbReference type="PROSITE" id="PS01099">
    <property type="entry name" value="COMPLEX1_24K"/>
    <property type="match status" value="1"/>
</dbReference>
<dbReference type="EMBL" id="JBGUBD010000002">
    <property type="protein sequence ID" value="MFA9477310.1"/>
    <property type="molecule type" value="Genomic_DNA"/>
</dbReference>
<accession>A0ABV4U2A5</accession>
<dbReference type="Gene3D" id="1.10.10.1590">
    <property type="entry name" value="NADH-quinone oxidoreductase subunit E"/>
    <property type="match status" value="1"/>
</dbReference>
<sequence length="174" mass="19795">MAWITKNSAETQIERRTEPWLDDELKAMLEKEVLPRFPDKRAASLPTMHAIQDKHGYLPYQAIEEAAAFLEIKAADLLDTATFYEEYWLKPHGKYVIWVCQSLSCEIMGEPSLTDRLKRKLGIDVGETTDDGKFTLMKVECLGSCGTAPCALVNHKLHENITPHNFEQVLDSLE</sequence>
<gene>
    <name evidence="7" type="primary">nuoE</name>
    <name evidence="7" type="ORF">ACERK3_03265</name>
</gene>
<evidence type="ECO:0000256" key="4">
    <source>
        <dbReference type="ARBA" id="ARBA00023004"/>
    </source>
</evidence>
<comment type="similarity">
    <text evidence="1">Belongs to the complex I 24 kDa subunit family.</text>
</comment>
<comment type="caution">
    <text evidence="7">The sequence shown here is derived from an EMBL/GenBank/DDBJ whole genome shotgun (WGS) entry which is preliminary data.</text>
</comment>
<dbReference type="InterPro" id="IPR041921">
    <property type="entry name" value="NuoE_N"/>
</dbReference>
<name>A0ABV4U2A5_9BACT</name>
<evidence type="ECO:0000256" key="2">
    <source>
        <dbReference type="ARBA" id="ARBA00022714"/>
    </source>
</evidence>
<keyword evidence="3" id="KW-0479">Metal-binding</keyword>
<evidence type="ECO:0000256" key="6">
    <source>
        <dbReference type="ARBA" id="ARBA00034078"/>
    </source>
</evidence>
<dbReference type="Gene3D" id="3.40.30.10">
    <property type="entry name" value="Glutaredoxin"/>
    <property type="match status" value="1"/>
</dbReference>
<dbReference type="NCBIfam" id="TIGR01958">
    <property type="entry name" value="nuoE_fam"/>
    <property type="match status" value="1"/>
</dbReference>
<evidence type="ECO:0000313" key="8">
    <source>
        <dbReference type="Proteomes" id="UP001575105"/>
    </source>
</evidence>
<dbReference type="PIRSF" id="PIRSF000216">
    <property type="entry name" value="NADH_DH_24kDa"/>
    <property type="match status" value="1"/>
</dbReference>
<keyword evidence="2" id="KW-0001">2Fe-2S</keyword>
<proteinExistence type="inferred from homology"/>
<dbReference type="SUPFAM" id="SSF52833">
    <property type="entry name" value="Thioredoxin-like"/>
    <property type="match status" value="1"/>
</dbReference>
<dbReference type="InterPro" id="IPR002023">
    <property type="entry name" value="NuoE-like"/>
</dbReference>
<organism evidence="7 8">
    <name type="scientific">Natronomicrosphaera hydrolytica</name>
    <dbReference type="NCBI Taxonomy" id="3242702"/>
    <lineage>
        <taxon>Bacteria</taxon>
        <taxon>Pseudomonadati</taxon>
        <taxon>Planctomycetota</taxon>
        <taxon>Phycisphaerae</taxon>
        <taxon>Phycisphaerales</taxon>
        <taxon>Phycisphaeraceae</taxon>
        <taxon>Natronomicrosphaera</taxon>
    </lineage>
</organism>
<dbReference type="EC" id="1.6.5.9" evidence="7"/>
<dbReference type="Proteomes" id="UP001575105">
    <property type="component" value="Unassembled WGS sequence"/>
</dbReference>
<dbReference type="PANTHER" id="PTHR10371:SF3">
    <property type="entry name" value="NADH DEHYDROGENASE [UBIQUINONE] FLAVOPROTEIN 2, MITOCHONDRIAL"/>
    <property type="match status" value="1"/>
</dbReference>